<gene>
    <name evidence="1" type="ORF">QAD02_006720</name>
</gene>
<reference evidence="1" key="1">
    <citation type="submission" date="2023-04" db="EMBL/GenBank/DDBJ databases">
        <title>A chromosome-level genome assembly of the parasitoid wasp Eretmocerus hayati.</title>
        <authorList>
            <person name="Zhong Y."/>
            <person name="Liu S."/>
            <person name="Liu Y."/>
        </authorList>
    </citation>
    <scope>NUCLEOTIDE SEQUENCE</scope>
    <source>
        <strain evidence="1">ZJU_SS_LIU_2023</strain>
    </source>
</reference>
<evidence type="ECO:0000313" key="2">
    <source>
        <dbReference type="Proteomes" id="UP001239111"/>
    </source>
</evidence>
<comment type="caution">
    <text evidence="1">The sequence shown here is derived from an EMBL/GenBank/DDBJ whole genome shotgun (WGS) entry which is preliminary data.</text>
</comment>
<name>A0ACC2N2T4_9HYME</name>
<accession>A0ACC2N2T4</accession>
<proteinExistence type="predicted"/>
<organism evidence="1 2">
    <name type="scientific">Eretmocerus hayati</name>
    <dbReference type="NCBI Taxonomy" id="131215"/>
    <lineage>
        <taxon>Eukaryota</taxon>
        <taxon>Metazoa</taxon>
        <taxon>Ecdysozoa</taxon>
        <taxon>Arthropoda</taxon>
        <taxon>Hexapoda</taxon>
        <taxon>Insecta</taxon>
        <taxon>Pterygota</taxon>
        <taxon>Neoptera</taxon>
        <taxon>Endopterygota</taxon>
        <taxon>Hymenoptera</taxon>
        <taxon>Apocrita</taxon>
        <taxon>Proctotrupomorpha</taxon>
        <taxon>Chalcidoidea</taxon>
        <taxon>Aphelinidae</taxon>
        <taxon>Aphelininae</taxon>
        <taxon>Eretmocerus</taxon>
    </lineage>
</organism>
<keyword evidence="2" id="KW-1185">Reference proteome</keyword>
<sequence length="688" mass="76533">MFGGVMVRHGPQPHKIQQIFELFTSLNRGRLVLQCAPIPTIIRLSRSIVCSWQGFLEKVSLADVSAFSCPVLNGANALRGVTADGEPLRKSPSIQPKGTNWQHFERRTRSHRGSSNNLRKTKAGPKEVFGSPFSAARETEGAFRAVRSEQREQNRGGPASDPHPKNIIDRRNFFWVTEPLKSGLSSLEQKFKMTLFPVFQYKNTPSQIQRRRAKPYVRALQAKFNAIYRTNISLTLRDCYRKTEFQVFSEQLAKLRGEYIPVYIYTEPLPPRRLTQEQRPVPPLWDPTQTQHQALCRPHPKANEEGFGKAPEEGPPTPAVLTQHTSPTNNEASKDAQPGKLCSTPPQQAYPDQSPPHQDTVSLTPEESSGDPLYQEGFWEDLVSRGQQYERLISPIGSSDEPEQGSDKSRISPQAPVQALLTPTPELPNGIGTSQQAAGGATGRNSESVPYPAQENYEPGSDQPHKRGPSPTDRTVVTGDEAVTLPSPGDLPPTSTTRGEPTARRRKSSSKAQSTKKAVDAKNSKLAKLRRQCEQALGKPRRSQPKAEKASTCVSKYAVQPLLPEVRIPKRGPIPTPTELIKEVKPVAALRKAAPALRPAASKQKPADQIRRTKPAHHEAIKEPGLVVQVRRRGSRPKIISEADIFEGVTFDPPKKIVPTRVIKCEECQVKETPHFCPYCFKLRYPEF</sequence>
<dbReference type="Proteomes" id="UP001239111">
    <property type="component" value="Chromosome 4"/>
</dbReference>
<dbReference type="EMBL" id="CM056744">
    <property type="protein sequence ID" value="KAJ8665058.1"/>
    <property type="molecule type" value="Genomic_DNA"/>
</dbReference>
<evidence type="ECO:0000313" key="1">
    <source>
        <dbReference type="EMBL" id="KAJ8665058.1"/>
    </source>
</evidence>
<protein>
    <submittedName>
        <fullName evidence="1">Uncharacterized protein</fullName>
    </submittedName>
</protein>